<comment type="caution">
    <text evidence="1">The sequence shown here is derived from an EMBL/GenBank/DDBJ whole genome shotgun (WGS) entry which is preliminary data.</text>
</comment>
<dbReference type="EMBL" id="SODV01000001">
    <property type="protein sequence ID" value="TDX01332.1"/>
    <property type="molecule type" value="Genomic_DNA"/>
</dbReference>
<dbReference type="RefSeq" id="WP_133993772.1">
    <property type="nucleotide sequence ID" value="NZ_SODV01000001.1"/>
</dbReference>
<dbReference type="SUPFAM" id="SSF48208">
    <property type="entry name" value="Six-hairpin glycosidases"/>
    <property type="match status" value="1"/>
</dbReference>
<dbReference type="InterPro" id="IPR053169">
    <property type="entry name" value="MUG_Protein"/>
</dbReference>
<name>A0A4R8DST4_9BACT</name>
<dbReference type="PANTHER" id="PTHR47791">
    <property type="entry name" value="MEIOTICALLY UP-REGULATED GENE 191 PROTEIN"/>
    <property type="match status" value="1"/>
</dbReference>
<sequence>MYRYLLLIPLLAGCAKNYDNINFGNGSSTVYTYDWNLIADTSTAAFIANYWNASASYFNANNQGSTTFGYWPQAHGLDIMVDAYMRTDSSAYTNLMSEWYTGVQSANGNTFIGQYYDDMGWNALAMLRTYDVTKDVRWKTAAQTVWTNIQGGWNNIEGGGIAWQKQETYFKNTPANGPACILAARLYEQFGNPSDLTWAQNIYNWEKSTLVDPGTGFVYDGINGNNDGKLNTTWFFTYNQGLFIGAALEMYNATGQPSYLSDALLTANNAITDPRIVSSGLFHDEGQGDGGLFKGVLVRYLTQLTLSPALDQNSKSRFVLFLKNNAQSLWLKATTRPGYFYGSNWSVAPSGETDLTTEESGVMLFEAMALLHNNKLL</sequence>
<proteinExistence type="predicted"/>
<dbReference type="PANTHER" id="PTHR47791:SF3">
    <property type="entry name" value="MEIOTICALLY UP-REGULATED GENE 191 PROTEIN"/>
    <property type="match status" value="1"/>
</dbReference>
<dbReference type="InterPro" id="IPR014512">
    <property type="entry name" value="O_gly_hydro"/>
</dbReference>
<dbReference type="InterPro" id="IPR005198">
    <property type="entry name" value="Glyco_hydro_76"/>
</dbReference>
<reference evidence="1 2" key="1">
    <citation type="submission" date="2019-03" db="EMBL/GenBank/DDBJ databases">
        <title>Genomic Encyclopedia of Type Strains, Phase IV (KMG-IV): sequencing the most valuable type-strain genomes for metagenomic binning, comparative biology and taxonomic classification.</title>
        <authorList>
            <person name="Goeker M."/>
        </authorList>
    </citation>
    <scope>NUCLEOTIDE SEQUENCE [LARGE SCALE GENOMIC DNA]</scope>
    <source>
        <strain evidence="1 2">DSM 100059</strain>
    </source>
</reference>
<dbReference type="GO" id="GO:0005975">
    <property type="term" value="P:carbohydrate metabolic process"/>
    <property type="evidence" value="ECO:0007669"/>
    <property type="project" value="InterPro"/>
</dbReference>
<protein>
    <submittedName>
        <fullName evidence="1">Putative alpha-1,6-mannanase (GH76 family)</fullName>
    </submittedName>
</protein>
<dbReference type="AlphaFoldDB" id="A0A4R8DST4"/>
<gene>
    <name evidence="1" type="ORF">EDB95_2365</name>
</gene>
<dbReference type="PIRSF" id="PIRSF021505">
    <property type="entry name" value="O_gly_hdrol"/>
    <property type="match status" value="1"/>
</dbReference>
<dbReference type="Pfam" id="PF03663">
    <property type="entry name" value="Glyco_hydro_76"/>
    <property type="match status" value="1"/>
</dbReference>
<dbReference type="InterPro" id="IPR008928">
    <property type="entry name" value="6-hairpin_glycosidase_sf"/>
</dbReference>
<evidence type="ECO:0000313" key="2">
    <source>
        <dbReference type="Proteomes" id="UP000294498"/>
    </source>
</evidence>
<organism evidence="1 2">
    <name type="scientific">Dinghuibacter silviterrae</name>
    <dbReference type="NCBI Taxonomy" id="1539049"/>
    <lineage>
        <taxon>Bacteria</taxon>
        <taxon>Pseudomonadati</taxon>
        <taxon>Bacteroidota</taxon>
        <taxon>Chitinophagia</taxon>
        <taxon>Chitinophagales</taxon>
        <taxon>Chitinophagaceae</taxon>
        <taxon>Dinghuibacter</taxon>
    </lineage>
</organism>
<accession>A0A4R8DST4</accession>
<keyword evidence="2" id="KW-1185">Reference proteome</keyword>
<evidence type="ECO:0000313" key="1">
    <source>
        <dbReference type="EMBL" id="TDX01332.1"/>
    </source>
</evidence>
<dbReference type="OrthoDB" id="2505409at2"/>
<dbReference type="Gene3D" id="1.50.10.20">
    <property type="match status" value="1"/>
</dbReference>
<dbReference type="Proteomes" id="UP000294498">
    <property type="component" value="Unassembled WGS sequence"/>
</dbReference>